<feature type="transmembrane region" description="Helical" evidence="5">
    <location>
        <begin position="283"/>
        <end position="300"/>
    </location>
</feature>
<keyword evidence="3 5" id="KW-1133">Transmembrane helix</keyword>
<evidence type="ECO:0000256" key="1">
    <source>
        <dbReference type="ARBA" id="ARBA00004651"/>
    </source>
</evidence>
<feature type="domain" description="Major facilitator superfamily (MFS) profile" evidence="6">
    <location>
        <begin position="19"/>
        <end position="394"/>
    </location>
</feature>
<dbReference type="InterPro" id="IPR020846">
    <property type="entry name" value="MFS_dom"/>
</dbReference>
<proteinExistence type="predicted"/>
<evidence type="ECO:0000259" key="6">
    <source>
        <dbReference type="PROSITE" id="PS50850"/>
    </source>
</evidence>
<feature type="transmembrane region" description="Helical" evidence="5">
    <location>
        <begin position="173"/>
        <end position="197"/>
    </location>
</feature>
<dbReference type="PANTHER" id="PTHR10924">
    <property type="entry name" value="MAJOR FACILITATOR SUPERFAMILY PROTEIN-RELATED"/>
    <property type="match status" value="1"/>
</dbReference>
<gene>
    <name evidence="7" type="ORF">H1W00_14425</name>
</gene>
<feature type="transmembrane region" description="Helical" evidence="5">
    <location>
        <begin position="145"/>
        <end position="167"/>
    </location>
</feature>
<dbReference type="InterPro" id="IPR049680">
    <property type="entry name" value="FLVCR1-2_SLC49-like"/>
</dbReference>
<feature type="transmembrane region" description="Helical" evidence="5">
    <location>
        <begin position="56"/>
        <end position="74"/>
    </location>
</feature>
<feature type="transmembrane region" description="Helical" evidence="5">
    <location>
        <begin position="306"/>
        <end position="327"/>
    </location>
</feature>
<dbReference type="PANTHER" id="PTHR10924:SF6">
    <property type="entry name" value="SOLUTE CARRIER FAMILY 49 MEMBER A3"/>
    <property type="match status" value="1"/>
</dbReference>
<keyword evidence="2 5" id="KW-0812">Transmembrane</keyword>
<dbReference type="EMBL" id="JACEOG010000002">
    <property type="protein sequence ID" value="MBA4609678.1"/>
    <property type="molecule type" value="Genomic_DNA"/>
</dbReference>
<dbReference type="InterPro" id="IPR011701">
    <property type="entry name" value="MFS"/>
</dbReference>
<keyword evidence="4 5" id="KW-0472">Membrane</keyword>
<sequence length="405" mass="41363">MARTPPPTDHAARVLATRWLALAAFALLVTTTQVLWLTFAAVTPQTADHLGVSEGAVGDLAVVNAAAFVLLAIPAGRWMDRSYERALAAGALFTAAGAIVRALDPSSYGTILAGQLIMSIGQPLVLNALTKVAARHFPPREQTTAISVAAGAQYAGILVAVLTSSLLVDAGGFRLLLVSHAVLATAAAAAVLASLRLPAHSVDTLGRAGLGALRSDRLVWKMAGLLFLGFGIYNGIATWLDSILVDFGHPGLAGPVIATMTLAGIAGAAVLPSLAAARDARRTVAIGATATLAVVMLTLAATQPVWLVYVGLALVGFMLMGTLPVVLDWSEVHVGPTRAGTVTGLLLLAGNLGAVLVVLTVQLAIGDPATALLVMALWAVPGLAVAWLLPRSAGSHTETADPLAR</sequence>
<dbReference type="Pfam" id="PF07690">
    <property type="entry name" value="MFS_1"/>
    <property type="match status" value="1"/>
</dbReference>
<feature type="transmembrane region" description="Helical" evidence="5">
    <location>
        <begin position="339"/>
        <end position="365"/>
    </location>
</feature>
<evidence type="ECO:0000313" key="7">
    <source>
        <dbReference type="EMBL" id="MBA4609678.1"/>
    </source>
</evidence>
<dbReference type="InterPro" id="IPR036259">
    <property type="entry name" value="MFS_trans_sf"/>
</dbReference>
<evidence type="ECO:0000256" key="2">
    <source>
        <dbReference type="ARBA" id="ARBA00022692"/>
    </source>
</evidence>
<feature type="transmembrane region" description="Helical" evidence="5">
    <location>
        <begin position="86"/>
        <end position="103"/>
    </location>
</feature>
<dbReference type="AlphaFoldDB" id="A0A838XLL3"/>
<dbReference type="Proteomes" id="UP000550354">
    <property type="component" value="Unassembled WGS sequence"/>
</dbReference>
<dbReference type="PROSITE" id="PS50850">
    <property type="entry name" value="MFS"/>
    <property type="match status" value="1"/>
</dbReference>
<name>A0A838XLL3_9ACTN</name>
<evidence type="ECO:0000256" key="4">
    <source>
        <dbReference type="ARBA" id="ARBA00023136"/>
    </source>
</evidence>
<dbReference type="Gene3D" id="1.20.1250.20">
    <property type="entry name" value="MFS general substrate transporter like domains"/>
    <property type="match status" value="2"/>
</dbReference>
<dbReference type="SUPFAM" id="SSF103473">
    <property type="entry name" value="MFS general substrate transporter"/>
    <property type="match status" value="1"/>
</dbReference>
<feature type="transmembrane region" description="Helical" evidence="5">
    <location>
        <begin position="218"/>
        <end position="240"/>
    </location>
</feature>
<comment type="subcellular location">
    <subcellularLocation>
        <location evidence="1">Cell membrane</location>
        <topology evidence="1">Multi-pass membrane protein</topology>
    </subcellularLocation>
</comment>
<evidence type="ECO:0000313" key="8">
    <source>
        <dbReference type="Proteomes" id="UP000550354"/>
    </source>
</evidence>
<dbReference type="GO" id="GO:0005886">
    <property type="term" value="C:plasma membrane"/>
    <property type="evidence" value="ECO:0007669"/>
    <property type="project" value="UniProtKB-SubCell"/>
</dbReference>
<reference evidence="7 8" key="1">
    <citation type="submission" date="2020-07" db="EMBL/GenBank/DDBJ databases">
        <title>Draft genome and description of Aeromicrobium phoceense strain Marseille-Q0843 isolated from healthy skin swab.</title>
        <authorList>
            <person name="Boxberger M."/>
            <person name="La Scola B."/>
        </authorList>
    </citation>
    <scope>NUCLEOTIDE SEQUENCE [LARGE SCALE GENOMIC DNA]</scope>
    <source>
        <strain evidence="7 8">Marseille-Q0843</strain>
    </source>
</reference>
<evidence type="ECO:0000256" key="5">
    <source>
        <dbReference type="SAM" id="Phobius"/>
    </source>
</evidence>
<feature type="transmembrane region" description="Helical" evidence="5">
    <location>
        <begin position="109"/>
        <end position="133"/>
    </location>
</feature>
<organism evidence="7 8">
    <name type="scientific">Aeromicrobium phoceense</name>
    <dbReference type="NCBI Taxonomy" id="2754045"/>
    <lineage>
        <taxon>Bacteria</taxon>
        <taxon>Bacillati</taxon>
        <taxon>Actinomycetota</taxon>
        <taxon>Actinomycetes</taxon>
        <taxon>Propionibacteriales</taxon>
        <taxon>Nocardioidaceae</taxon>
        <taxon>Aeromicrobium</taxon>
    </lineage>
</organism>
<accession>A0A838XLL3</accession>
<dbReference type="GO" id="GO:0022857">
    <property type="term" value="F:transmembrane transporter activity"/>
    <property type="evidence" value="ECO:0007669"/>
    <property type="project" value="InterPro"/>
</dbReference>
<feature type="transmembrane region" description="Helical" evidence="5">
    <location>
        <begin position="371"/>
        <end position="389"/>
    </location>
</feature>
<protein>
    <submittedName>
        <fullName evidence="7">MFS transporter</fullName>
    </submittedName>
</protein>
<evidence type="ECO:0000256" key="3">
    <source>
        <dbReference type="ARBA" id="ARBA00022989"/>
    </source>
</evidence>
<dbReference type="RefSeq" id="WP_181756523.1">
    <property type="nucleotide sequence ID" value="NZ_JACEOG010000002.1"/>
</dbReference>
<feature type="transmembrane region" description="Helical" evidence="5">
    <location>
        <begin position="252"/>
        <end position="271"/>
    </location>
</feature>
<comment type="caution">
    <text evidence="7">The sequence shown here is derived from an EMBL/GenBank/DDBJ whole genome shotgun (WGS) entry which is preliminary data.</text>
</comment>
<keyword evidence="8" id="KW-1185">Reference proteome</keyword>